<dbReference type="AlphaFoldDB" id="A0A0R1RQ65"/>
<comment type="similarity">
    <text evidence="8">Belongs to the ATPase delta chain family.</text>
</comment>
<keyword evidence="8" id="KW-1003">Cell membrane</keyword>
<dbReference type="Gene3D" id="1.10.520.20">
    <property type="entry name" value="N-terminal domain of the delta subunit of the F1F0-ATP synthase"/>
    <property type="match status" value="1"/>
</dbReference>
<evidence type="ECO:0000256" key="6">
    <source>
        <dbReference type="ARBA" id="ARBA00023196"/>
    </source>
</evidence>
<comment type="caution">
    <text evidence="9">The sequence shown here is derived from an EMBL/GenBank/DDBJ whole genome shotgun (WGS) entry which is preliminary data.</text>
</comment>
<dbReference type="InterPro" id="IPR026015">
    <property type="entry name" value="ATP_synth_OSCP/delta_N_sf"/>
</dbReference>
<reference evidence="9 10" key="1">
    <citation type="journal article" date="2015" name="Genome Announc.">
        <title>Expanding the biotechnology potential of lactobacilli through comparative genomics of 213 strains and associated genera.</title>
        <authorList>
            <person name="Sun Z."/>
            <person name="Harris H.M."/>
            <person name="McCann A."/>
            <person name="Guo C."/>
            <person name="Argimon S."/>
            <person name="Zhang W."/>
            <person name="Yang X."/>
            <person name="Jeffery I.B."/>
            <person name="Cooney J.C."/>
            <person name="Kagawa T.F."/>
            <person name="Liu W."/>
            <person name="Song Y."/>
            <person name="Salvetti E."/>
            <person name="Wrobel A."/>
            <person name="Rasinkangas P."/>
            <person name="Parkhill J."/>
            <person name="Rea M.C."/>
            <person name="O'Sullivan O."/>
            <person name="Ritari J."/>
            <person name="Douillard F.P."/>
            <person name="Paul Ross R."/>
            <person name="Yang R."/>
            <person name="Briner A.E."/>
            <person name="Felis G.E."/>
            <person name="de Vos W.M."/>
            <person name="Barrangou R."/>
            <person name="Klaenhammer T.R."/>
            <person name="Caufield P.W."/>
            <person name="Cui Y."/>
            <person name="Zhang H."/>
            <person name="O'Toole P.W."/>
        </authorList>
    </citation>
    <scope>NUCLEOTIDE SEQUENCE [LARGE SCALE GENOMIC DNA]</scope>
    <source>
        <strain evidence="9 10">DSM 14340</strain>
    </source>
</reference>
<evidence type="ECO:0000256" key="4">
    <source>
        <dbReference type="ARBA" id="ARBA00023065"/>
    </source>
</evidence>
<evidence type="ECO:0000256" key="2">
    <source>
        <dbReference type="ARBA" id="ARBA00022448"/>
    </source>
</evidence>
<organism evidence="9 10">
    <name type="scientific">Latilactobacillus fuchuensis DSM 14340 = JCM 11249</name>
    <dbReference type="NCBI Taxonomy" id="1423747"/>
    <lineage>
        <taxon>Bacteria</taxon>
        <taxon>Bacillati</taxon>
        <taxon>Bacillota</taxon>
        <taxon>Bacilli</taxon>
        <taxon>Lactobacillales</taxon>
        <taxon>Lactobacillaceae</taxon>
        <taxon>Latilactobacillus</taxon>
    </lineage>
</organism>
<dbReference type="GO" id="GO:0005886">
    <property type="term" value="C:plasma membrane"/>
    <property type="evidence" value="ECO:0007669"/>
    <property type="project" value="UniProtKB-SubCell"/>
</dbReference>
<keyword evidence="2 8" id="KW-0813">Transport</keyword>
<dbReference type="HAMAP" id="MF_01416">
    <property type="entry name" value="ATP_synth_delta_bact"/>
    <property type="match status" value="1"/>
</dbReference>
<dbReference type="PRINTS" id="PR00125">
    <property type="entry name" value="ATPASEDELTA"/>
</dbReference>
<evidence type="ECO:0000256" key="1">
    <source>
        <dbReference type="ARBA" id="ARBA00004370"/>
    </source>
</evidence>
<evidence type="ECO:0000256" key="7">
    <source>
        <dbReference type="ARBA" id="ARBA00023310"/>
    </source>
</evidence>
<dbReference type="RefSeq" id="WP_056950508.1">
    <property type="nucleotide sequence ID" value="NZ_AZEX01000047.1"/>
</dbReference>
<dbReference type="SUPFAM" id="SSF47928">
    <property type="entry name" value="N-terminal domain of the delta subunit of the F1F0-ATP synthase"/>
    <property type="match status" value="1"/>
</dbReference>
<dbReference type="Pfam" id="PF00213">
    <property type="entry name" value="OSCP"/>
    <property type="match status" value="1"/>
</dbReference>
<evidence type="ECO:0000313" key="9">
    <source>
        <dbReference type="EMBL" id="KRL59392.1"/>
    </source>
</evidence>
<dbReference type="PATRIC" id="fig|1423747.3.peg.1673"/>
<comment type="subcellular location">
    <subcellularLocation>
        <location evidence="8">Cell membrane</location>
        <topology evidence="8">Peripheral membrane protein</topology>
    </subcellularLocation>
    <subcellularLocation>
        <location evidence="1">Membrane</location>
    </subcellularLocation>
</comment>
<dbReference type="NCBIfam" id="TIGR01145">
    <property type="entry name" value="ATP_synt_delta"/>
    <property type="match status" value="1"/>
</dbReference>
<dbReference type="PANTHER" id="PTHR11910">
    <property type="entry name" value="ATP SYNTHASE DELTA CHAIN"/>
    <property type="match status" value="1"/>
</dbReference>
<keyword evidence="6 8" id="KW-0139">CF(1)</keyword>
<protein>
    <recommendedName>
        <fullName evidence="8">ATP synthase subunit delta</fullName>
    </recommendedName>
    <alternativeName>
        <fullName evidence="8">ATP synthase F(1) sector subunit delta</fullName>
    </alternativeName>
    <alternativeName>
        <fullName evidence="8">F-type ATPase subunit delta</fullName>
        <shortName evidence="8">F-ATPase subunit delta</shortName>
    </alternativeName>
</protein>
<keyword evidence="3 8" id="KW-0375">Hydrogen ion transport</keyword>
<dbReference type="InterPro" id="IPR020781">
    <property type="entry name" value="ATPase_OSCP/d_CS"/>
</dbReference>
<evidence type="ECO:0000256" key="8">
    <source>
        <dbReference type="HAMAP-Rule" id="MF_01416"/>
    </source>
</evidence>
<comment type="function">
    <text evidence="8">F(1)F(0) ATP synthase produces ATP from ADP in the presence of a proton or sodium gradient. F-type ATPases consist of two structural domains, F(1) containing the extramembraneous catalytic core and F(0) containing the membrane proton channel, linked together by a central stalk and a peripheral stalk. During catalysis, ATP synthesis in the catalytic domain of F(1) is coupled via a rotary mechanism of the central stalk subunits to proton translocation.</text>
</comment>
<evidence type="ECO:0000256" key="3">
    <source>
        <dbReference type="ARBA" id="ARBA00022781"/>
    </source>
</evidence>
<dbReference type="OrthoDB" id="9786633at2"/>
<dbReference type="EMBL" id="AZEX01000047">
    <property type="protein sequence ID" value="KRL59392.1"/>
    <property type="molecule type" value="Genomic_DNA"/>
</dbReference>
<dbReference type="PROSITE" id="PS00389">
    <property type="entry name" value="ATPASE_DELTA"/>
    <property type="match status" value="1"/>
</dbReference>
<dbReference type="Proteomes" id="UP000051264">
    <property type="component" value="Unassembled WGS sequence"/>
</dbReference>
<accession>A0A0R1RQ65</accession>
<comment type="function">
    <text evidence="8">This protein is part of the stalk that links CF(0) to CF(1). It either transmits conformational changes from CF(0) to CF(1) or is implicated in proton conduction.</text>
</comment>
<dbReference type="STRING" id="1423747.FC69_GL001645"/>
<dbReference type="eggNOG" id="COG0712">
    <property type="taxonomic scope" value="Bacteria"/>
</dbReference>
<dbReference type="InterPro" id="IPR000711">
    <property type="entry name" value="ATPase_OSCP/dsu"/>
</dbReference>
<evidence type="ECO:0000313" key="10">
    <source>
        <dbReference type="Proteomes" id="UP000051264"/>
    </source>
</evidence>
<gene>
    <name evidence="8" type="primary">atpH</name>
    <name evidence="9" type="ORF">FC69_GL001645</name>
</gene>
<keyword evidence="4 8" id="KW-0406">Ion transport</keyword>
<dbReference type="GO" id="GO:0045259">
    <property type="term" value="C:proton-transporting ATP synthase complex"/>
    <property type="evidence" value="ECO:0007669"/>
    <property type="project" value="UniProtKB-KW"/>
</dbReference>
<dbReference type="GO" id="GO:0046933">
    <property type="term" value="F:proton-transporting ATP synthase activity, rotational mechanism"/>
    <property type="evidence" value="ECO:0007669"/>
    <property type="project" value="UniProtKB-UniRule"/>
</dbReference>
<keyword evidence="5 8" id="KW-0472">Membrane</keyword>
<evidence type="ECO:0000256" key="5">
    <source>
        <dbReference type="ARBA" id="ARBA00023136"/>
    </source>
</evidence>
<keyword evidence="7 8" id="KW-0066">ATP synthesis</keyword>
<proteinExistence type="inferred from homology"/>
<name>A0A0R1RQ65_9LACO</name>
<sequence length="180" mass="20225">MKLDKYAVGQRYAKALFALAEQEQQFESIHDEIQALETIFNDNPKLGPLLTDTTLSGLKKRKLLKLLTQDFSTLMQHFLGLVFDYDRMAEMPYIIAAYEDLYDHQKGIAYAKVTSAVALDEAEIAKISQTFAKREGLNQVIVEPIVDPEIIGGIVLESNNKVIDGSVKHGLDRIKSLLLK</sequence>